<keyword evidence="1" id="KW-0812">Transmembrane</keyword>
<name>A0ABD6C5Y1_9EURY</name>
<accession>A0ABD6C5Y1</accession>
<keyword evidence="1" id="KW-0472">Membrane</keyword>
<evidence type="ECO:0000256" key="1">
    <source>
        <dbReference type="SAM" id="Phobius"/>
    </source>
</evidence>
<organism evidence="2 3">
    <name type="scientific">Halorientalis brevis</name>
    <dbReference type="NCBI Taxonomy" id="1126241"/>
    <lineage>
        <taxon>Archaea</taxon>
        <taxon>Methanobacteriati</taxon>
        <taxon>Methanobacteriota</taxon>
        <taxon>Stenosarchaea group</taxon>
        <taxon>Halobacteria</taxon>
        <taxon>Halobacteriales</taxon>
        <taxon>Haloarculaceae</taxon>
        <taxon>Halorientalis</taxon>
    </lineage>
</organism>
<sequence length="70" mass="7559">MSLDRYLKSVAEAFRYAIAAIAGTLVGSLEGIPVTVTNMALATLVLVVIILVLGFLDYLVQVHINPEIEE</sequence>
<evidence type="ECO:0000313" key="3">
    <source>
        <dbReference type="Proteomes" id="UP001597119"/>
    </source>
</evidence>
<dbReference type="Proteomes" id="UP001597119">
    <property type="component" value="Unassembled WGS sequence"/>
</dbReference>
<proteinExistence type="predicted"/>
<dbReference type="RefSeq" id="WP_247378023.1">
    <property type="nucleotide sequence ID" value="NZ_JALLGV010000004.1"/>
</dbReference>
<feature type="transmembrane region" description="Helical" evidence="1">
    <location>
        <begin position="12"/>
        <end position="33"/>
    </location>
</feature>
<evidence type="ECO:0008006" key="4">
    <source>
        <dbReference type="Google" id="ProtNLM"/>
    </source>
</evidence>
<reference evidence="2 3" key="1">
    <citation type="journal article" date="2019" name="Int. J. Syst. Evol. Microbiol.">
        <title>The Global Catalogue of Microorganisms (GCM) 10K type strain sequencing project: providing services to taxonomists for standard genome sequencing and annotation.</title>
        <authorList>
            <consortium name="The Broad Institute Genomics Platform"/>
            <consortium name="The Broad Institute Genome Sequencing Center for Infectious Disease"/>
            <person name="Wu L."/>
            <person name="Ma J."/>
        </authorList>
    </citation>
    <scope>NUCLEOTIDE SEQUENCE [LARGE SCALE GENOMIC DNA]</scope>
    <source>
        <strain evidence="2 3">CGMCC 1.12125</strain>
    </source>
</reference>
<gene>
    <name evidence="2" type="ORF">ACFR9U_01020</name>
</gene>
<comment type="caution">
    <text evidence="2">The sequence shown here is derived from an EMBL/GenBank/DDBJ whole genome shotgun (WGS) entry which is preliminary data.</text>
</comment>
<feature type="transmembrane region" description="Helical" evidence="1">
    <location>
        <begin position="39"/>
        <end position="60"/>
    </location>
</feature>
<evidence type="ECO:0000313" key="2">
    <source>
        <dbReference type="EMBL" id="MFD1585546.1"/>
    </source>
</evidence>
<protein>
    <recommendedName>
        <fullName evidence="4">Holin</fullName>
    </recommendedName>
</protein>
<keyword evidence="3" id="KW-1185">Reference proteome</keyword>
<dbReference type="EMBL" id="JBHUDJ010000001">
    <property type="protein sequence ID" value="MFD1585546.1"/>
    <property type="molecule type" value="Genomic_DNA"/>
</dbReference>
<keyword evidence="1" id="KW-1133">Transmembrane helix</keyword>
<dbReference type="AlphaFoldDB" id="A0ABD6C5Y1"/>